<dbReference type="GO" id="GO:0009697">
    <property type="term" value="P:salicylic acid biosynthetic process"/>
    <property type="evidence" value="ECO:0007669"/>
    <property type="project" value="TreeGrafter"/>
</dbReference>
<proteinExistence type="predicted"/>
<dbReference type="GO" id="GO:0004106">
    <property type="term" value="F:chorismate mutase activity"/>
    <property type="evidence" value="ECO:0007669"/>
    <property type="project" value="UniProtKB-EC"/>
</dbReference>
<accession>A0A017H9T1</accession>
<dbReference type="OrthoDB" id="514491at2"/>
<evidence type="ECO:0000313" key="4">
    <source>
        <dbReference type="EMBL" id="EYD71131.1"/>
    </source>
</evidence>
<dbReference type="InterPro" id="IPR002701">
    <property type="entry name" value="CM_II_prokaryot"/>
</dbReference>
<dbReference type="Gene3D" id="1.20.59.10">
    <property type="entry name" value="Chorismate mutase"/>
    <property type="match status" value="1"/>
</dbReference>
<dbReference type="InterPro" id="IPR051331">
    <property type="entry name" value="Chorismate_mutase-related"/>
</dbReference>
<evidence type="ECO:0000313" key="5">
    <source>
        <dbReference type="Proteomes" id="UP000025047"/>
    </source>
</evidence>
<dbReference type="PANTHER" id="PTHR38041">
    <property type="entry name" value="CHORISMATE MUTASE"/>
    <property type="match status" value="1"/>
</dbReference>
<dbReference type="PROSITE" id="PS51168">
    <property type="entry name" value="CHORISMATE_MUT_2"/>
    <property type="match status" value="1"/>
</dbReference>
<keyword evidence="5" id="KW-1185">Reference proteome</keyword>
<dbReference type="Pfam" id="PF01817">
    <property type="entry name" value="CM_2"/>
    <property type="match status" value="1"/>
</dbReference>
<organism evidence="4 5">
    <name type="scientific">Limimaricola hongkongensis DSM 17492</name>
    <dbReference type="NCBI Taxonomy" id="1122180"/>
    <lineage>
        <taxon>Bacteria</taxon>
        <taxon>Pseudomonadati</taxon>
        <taxon>Pseudomonadota</taxon>
        <taxon>Alphaproteobacteria</taxon>
        <taxon>Rhodobacterales</taxon>
        <taxon>Paracoccaceae</taxon>
        <taxon>Limimaricola</taxon>
    </lineage>
</organism>
<evidence type="ECO:0000259" key="3">
    <source>
        <dbReference type="PROSITE" id="PS51168"/>
    </source>
</evidence>
<dbReference type="SMART" id="SM00830">
    <property type="entry name" value="CM_2"/>
    <property type="match status" value="1"/>
</dbReference>
<comment type="caution">
    <text evidence="4">The sequence shown here is derived from an EMBL/GenBank/DDBJ whole genome shotgun (WGS) entry which is preliminary data.</text>
</comment>
<dbReference type="InterPro" id="IPR036979">
    <property type="entry name" value="CM_dom_sf"/>
</dbReference>
<dbReference type="InterPro" id="IPR036263">
    <property type="entry name" value="Chorismate_II_sf"/>
</dbReference>
<evidence type="ECO:0000256" key="2">
    <source>
        <dbReference type="ARBA" id="ARBA00023235"/>
    </source>
</evidence>
<dbReference type="EMBL" id="APGJ01000007">
    <property type="protein sequence ID" value="EYD71131.1"/>
    <property type="molecule type" value="Genomic_DNA"/>
</dbReference>
<dbReference type="Proteomes" id="UP000025047">
    <property type="component" value="Unassembled WGS sequence"/>
</dbReference>
<reference evidence="4 5" key="1">
    <citation type="submission" date="2013-03" db="EMBL/GenBank/DDBJ databases">
        <authorList>
            <person name="Fiebig A."/>
            <person name="Goeker M."/>
            <person name="Klenk H.-P.P."/>
        </authorList>
    </citation>
    <scope>NUCLEOTIDE SEQUENCE [LARGE SCALE GENOMIC DNA]</scope>
    <source>
        <strain evidence="4 5">DSM 17492</strain>
    </source>
</reference>
<dbReference type="RefSeq" id="WP_017927224.1">
    <property type="nucleotide sequence ID" value="NZ_KB822995.1"/>
</dbReference>
<dbReference type="STRING" id="1122180.Lokhon_02778"/>
<dbReference type="PATRIC" id="fig|1122180.6.peg.2758"/>
<feature type="domain" description="Chorismate mutase" evidence="3">
    <location>
        <begin position="4"/>
        <end position="95"/>
    </location>
</feature>
<gene>
    <name evidence="4" type="ORF">Lokhon_02778</name>
</gene>
<name>A0A017H9T1_9RHOB</name>
<sequence>MTAAAEIGDMTALRREIDAIDADLVRLLARRASMIERAIELKPGEGMPARIETRVRDVLDKVIARAHAEGLDPGLAERLWREMMEHFIAREEEVLGKGDVA</sequence>
<dbReference type="eggNOG" id="COG1605">
    <property type="taxonomic scope" value="Bacteria"/>
</dbReference>
<evidence type="ECO:0000256" key="1">
    <source>
        <dbReference type="ARBA" id="ARBA00012404"/>
    </source>
</evidence>
<dbReference type="PANTHER" id="PTHR38041:SF1">
    <property type="entry name" value="CHORISMATE MUTASE"/>
    <property type="match status" value="1"/>
</dbReference>
<keyword evidence="2" id="KW-0413">Isomerase</keyword>
<protein>
    <recommendedName>
        <fullName evidence="1">chorismate mutase</fullName>
        <ecNumber evidence="1">5.4.99.5</ecNumber>
    </recommendedName>
</protein>
<dbReference type="AlphaFoldDB" id="A0A017H9T1"/>
<dbReference type="SUPFAM" id="SSF48600">
    <property type="entry name" value="Chorismate mutase II"/>
    <property type="match status" value="1"/>
</dbReference>
<dbReference type="EC" id="5.4.99.5" evidence="1"/>
<dbReference type="GO" id="GO:0046417">
    <property type="term" value="P:chorismate metabolic process"/>
    <property type="evidence" value="ECO:0007669"/>
    <property type="project" value="InterPro"/>
</dbReference>
<dbReference type="HOGENOM" id="CLU_131518_2_0_5"/>